<evidence type="ECO:0000256" key="4">
    <source>
        <dbReference type="ARBA" id="ARBA00022840"/>
    </source>
</evidence>
<evidence type="ECO:0000256" key="3">
    <source>
        <dbReference type="ARBA" id="ARBA00022741"/>
    </source>
</evidence>
<evidence type="ECO:0000256" key="8">
    <source>
        <dbReference type="ARBA" id="ARBA00048248"/>
    </source>
</evidence>
<feature type="non-terminal residue" evidence="9">
    <location>
        <position position="98"/>
    </location>
</feature>
<dbReference type="InterPro" id="IPR002305">
    <property type="entry name" value="aa-tRNA-synth_Ic"/>
</dbReference>
<proteinExistence type="predicted"/>
<sequence>MTLNLEEKISLLKEVGEEIIDLNELRELLQWKMKSNKEIYAYDGFEPSGNIHIAQGLLRAINVNKITKTGIRFKFLLADWHAAANKKFGGNLEVIKKV</sequence>
<dbReference type="GO" id="GO:0006437">
    <property type="term" value="P:tyrosyl-tRNA aminoacylation"/>
    <property type="evidence" value="ECO:0007669"/>
    <property type="project" value="TreeGrafter"/>
</dbReference>
<evidence type="ECO:0000313" key="9">
    <source>
        <dbReference type="EMBL" id="GAG53648.1"/>
    </source>
</evidence>
<dbReference type="Gene3D" id="3.40.50.620">
    <property type="entry name" value="HUPs"/>
    <property type="match status" value="1"/>
</dbReference>
<dbReference type="PANTHER" id="PTHR46264:SF4">
    <property type="entry name" value="TYROSINE--TRNA LIGASE, CYTOPLASMIC"/>
    <property type="match status" value="1"/>
</dbReference>
<dbReference type="SUPFAM" id="SSF52374">
    <property type="entry name" value="Nucleotidylyl transferase"/>
    <property type="match status" value="1"/>
</dbReference>
<gene>
    <name evidence="9" type="ORF">S01H4_18747</name>
</gene>
<dbReference type="InterPro" id="IPR014729">
    <property type="entry name" value="Rossmann-like_a/b/a_fold"/>
</dbReference>
<reference evidence="9" key="1">
    <citation type="journal article" date="2014" name="Front. Microbiol.">
        <title>High frequency of phylogenetically diverse reductive dehalogenase-homologous genes in deep subseafloor sedimentary metagenomes.</title>
        <authorList>
            <person name="Kawai M."/>
            <person name="Futagami T."/>
            <person name="Toyoda A."/>
            <person name="Takaki Y."/>
            <person name="Nishi S."/>
            <person name="Hori S."/>
            <person name="Arai W."/>
            <person name="Tsubouchi T."/>
            <person name="Morono Y."/>
            <person name="Uchiyama I."/>
            <person name="Ito T."/>
            <person name="Fujiyama A."/>
            <person name="Inagaki F."/>
            <person name="Takami H."/>
        </authorList>
    </citation>
    <scope>NUCLEOTIDE SEQUENCE</scope>
    <source>
        <strain evidence="9">Expedition CK06-06</strain>
    </source>
</reference>
<keyword evidence="5" id="KW-0648">Protein biosynthesis</keyword>
<comment type="caution">
    <text evidence="9">The sequence shown here is derived from an EMBL/GenBank/DDBJ whole genome shotgun (WGS) entry which is preliminary data.</text>
</comment>
<organism evidence="9">
    <name type="scientific">marine sediment metagenome</name>
    <dbReference type="NCBI Taxonomy" id="412755"/>
    <lineage>
        <taxon>unclassified sequences</taxon>
        <taxon>metagenomes</taxon>
        <taxon>ecological metagenomes</taxon>
    </lineage>
</organism>
<evidence type="ECO:0000256" key="2">
    <source>
        <dbReference type="ARBA" id="ARBA00022598"/>
    </source>
</evidence>
<keyword evidence="2" id="KW-0436">Ligase</keyword>
<dbReference type="AlphaFoldDB" id="X0YZG9"/>
<evidence type="ECO:0000256" key="6">
    <source>
        <dbReference type="ARBA" id="ARBA00023146"/>
    </source>
</evidence>
<dbReference type="EC" id="6.1.1.1" evidence="1"/>
<dbReference type="Pfam" id="PF00579">
    <property type="entry name" value="tRNA-synt_1b"/>
    <property type="match status" value="1"/>
</dbReference>
<evidence type="ECO:0000256" key="7">
    <source>
        <dbReference type="ARBA" id="ARBA00033323"/>
    </source>
</evidence>
<dbReference type="GO" id="GO:0004831">
    <property type="term" value="F:tyrosine-tRNA ligase activity"/>
    <property type="evidence" value="ECO:0007669"/>
    <property type="project" value="UniProtKB-EC"/>
</dbReference>
<dbReference type="PANTHER" id="PTHR46264">
    <property type="entry name" value="TYROSINE-TRNA LIGASE"/>
    <property type="match status" value="1"/>
</dbReference>
<dbReference type="GO" id="GO:0005737">
    <property type="term" value="C:cytoplasm"/>
    <property type="evidence" value="ECO:0007669"/>
    <property type="project" value="TreeGrafter"/>
</dbReference>
<dbReference type="GO" id="GO:0005524">
    <property type="term" value="F:ATP binding"/>
    <property type="evidence" value="ECO:0007669"/>
    <property type="project" value="UniProtKB-KW"/>
</dbReference>
<keyword evidence="6" id="KW-0030">Aminoacyl-tRNA synthetase</keyword>
<evidence type="ECO:0000256" key="1">
    <source>
        <dbReference type="ARBA" id="ARBA00013160"/>
    </source>
</evidence>
<accession>X0YZG9</accession>
<protein>
    <recommendedName>
        <fullName evidence="1">tyrosine--tRNA ligase</fullName>
        <ecNumber evidence="1">6.1.1.1</ecNumber>
    </recommendedName>
    <alternativeName>
        <fullName evidence="7">Tyrosyl-tRNA synthetase</fullName>
    </alternativeName>
</protein>
<dbReference type="EMBL" id="BART01008320">
    <property type="protein sequence ID" value="GAG53648.1"/>
    <property type="molecule type" value="Genomic_DNA"/>
</dbReference>
<keyword evidence="3" id="KW-0547">Nucleotide-binding</keyword>
<comment type="catalytic activity">
    <reaction evidence="8">
        <text>tRNA(Tyr) + L-tyrosine + ATP = L-tyrosyl-tRNA(Tyr) + AMP + diphosphate + H(+)</text>
        <dbReference type="Rhea" id="RHEA:10220"/>
        <dbReference type="Rhea" id="RHEA-COMP:9706"/>
        <dbReference type="Rhea" id="RHEA-COMP:9707"/>
        <dbReference type="ChEBI" id="CHEBI:15378"/>
        <dbReference type="ChEBI" id="CHEBI:30616"/>
        <dbReference type="ChEBI" id="CHEBI:33019"/>
        <dbReference type="ChEBI" id="CHEBI:58315"/>
        <dbReference type="ChEBI" id="CHEBI:78442"/>
        <dbReference type="ChEBI" id="CHEBI:78536"/>
        <dbReference type="ChEBI" id="CHEBI:456215"/>
        <dbReference type="EC" id="6.1.1.1"/>
    </reaction>
</comment>
<evidence type="ECO:0000256" key="5">
    <source>
        <dbReference type="ARBA" id="ARBA00022917"/>
    </source>
</evidence>
<name>X0YZG9_9ZZZZ</name>
<keyword evidence="4" id="KW-0067">ATP-binding</keyword>
<dbReference type="InterPro" id="IPR050489">
    <property type="entry name" value="Tyr-tRNA_synthase"/>
</dbReference>